<keyword evidence="3" id="KW-1185">Reference proteome</keyword>
<dbReference type="PANTHER" id="PTHR45033">
    <property type="match status" value="1"/>
</dbReference>
<protein>
    <submittedName>
        <fullName evidence="2">NAD(P)-binding protein</fullName>
    </submittedName>
</protein>
<dbReference type="Gene3D" id="3.90.180.10">
    <property type="entry name" value="Medium-chain alcohol dehydrogenases, catalytic domain"/>
    <property type="match status" value="2"/>
</dbReference>
<dbReference type="InterPro" id="IPR036291">
    <property type="entry name" value="NAD(P)-bd_dom_sf"/>
</dbReference>
<accession>A0A9P4K1N8</accession>
<dbReference type="Gene3D" id="3.40.50.720">
    <property type="entry name" value="NAD(P)-binding Rossmann-like Domain"/>
    <property type="match status" value="1"/>
</dbReference>
<dbReference type="InterPro" id="IPR013154">
    <property type="entry name" value="ADH-like_N"/>
</dbReference>
<evidence type="ECO:0000313" key="3">
    <source>
        <dbReference type="Proteomes" id="UP000800093"/>
    </source>
</evidence>
<dbReference type="SUPFAM" id="SSF50129">
    <property type="entry name" value="GroES-like"/>
    <property type="match status" value="1"/>
</dbReference>
<proteinExistence type="predicted"/>
<dbReference type="InterPro" id="IPR020843">
    <property type="entry name" value="ER"/>
</dbReference>
<dbReference type="PANTHER" id="PTHR45033:SF2">
    <property type="entry name" value="ZINC-TYPE ALCOHOL DEHYDROGENASE-LIKE PROTEIN C1773.06C"/>
    <property type="match status" value="1"/>
</dbReference>
<dbReference type="GO" id="GO:0016491">
    <property type="term" value="F:oxidoreductase activity"/>
    <property type="evidence" value="ECO:0007669"/>
    <property type="project" value="InterPro"/>
</dbReference>
<dbReference type="OrthoDB" id="3509362at2759"/>
<evidence type="ECO:0000313" key="2">
    <source>
        <dbReference type="EMBL" id="KAF2259083.1"/>
    </source>
</evidence>
<dbReference type="InterPro" id="IPR052711">
    <property type="entry name" value="Zinc_ADH-like"/>
</dbReference>
<feature type="domain" description="Enoyl reductase (ER)" evidence="1">
    <location>
        <begin position="17"/>
        <end position="369"/>
    </location>
</feature>
<dbReference type="Pfam" id="PF08240">
    <property type="entry name" value="ADH_N"/>
    <property type="match status" value="1"/>
</dbReference>
<dbReference type="InterPro" id="IPR011032">
    <property type="entry name" value="GroES-like_sf"/>
</dbReference>
<organism evidence="2 3">
    <name type="scientific">Lojkania enalia</name>
    <dbReference type="NCBI Taxonomy" id="147567"/>
    <lineage>
        <taxon>Eukaryota</taxon>
        <taxon>Fungi</taxon>
        <taxon>Dikarya</taxon>
        <taxon>Ascomycota</taxon>
        <taxon>Pezizomycotina</taxon>
        <taxon>Dothideomycetes</taxon>
        <taxon>Pleosporomycetidae</taxon>
        <taxon>Pleosporales</taxon>
        <taxon>Pleosporales incertae sedis</taxon>
        <taxon>Lojkania</taxon>
    </lineage>
</organism>
<dbReference type="Pfam" id="PF00107">
    <property type="entry name" value="ADH_zinc_N"/>
    <property type="match status" value="1"/>
</dbReference>
<dbReference type="SUPFAM" id="SSF51735">
    <property type="entry name" value="NAD(P)-binding Rossmann-fold domains"/>
    <property type="match status" value="1"/>
</dbReference>
<dbReference type="InterPro" id="IPR013149">
    <property type="entry name" value="ADH-like_C"/>
</dbReference>
<evidence type="ECO:0000259" key="1">
    <source>
        <dbReference type="SMART" id="SM00829"/>
    </source>
</evidence>
<dbReference type="CDD" id="cd08276">
    <property type="entry name" value="MDR7"/>
    <property type="match status" value="1"/>
</dbReference>
<reference evidence="3" key="1">
    <citation type="journal article" date="2020" name="Stud. Mycol.">
        <title>101 Dothideomycetes genomes: A test case for predicting lifestyles and emergence of pathogens.</title>
        <authorList>
            <person name="Haridas S."/>
            <person name="Albert R."/>
            <person name="Binder M."/>
            <person name="Bloem J."/>
            <person name="LaButti K."/>
            <person name="Salamov A."/>
            <person name="Andreopoulos B."/>
            <person name="Baker S."/>
            <person name="Barry K."/>
            <person name="Bills G."/>
            <person name="Bluhm B."/>
            <person name="Cannon C."/>
            <person name="Castanera R."/>
            <person name="Culley D."/>
            <person name="Daum C."/>
            <person name="Ezra D."/>
            <person name="Gonzalez J."/>
            <person name="Henrissat B."/>
            <person name="Kuo A."/>
            <person name="Liang C."/>
            <person name="Lipzen A."/>
            <person name="Lutzoni F."/>
            <person name="Magnuson J."/>
            <person name="Mondo S."/>
            <person name="Nolan M."/>
            <person name="Ohm R."/>
            <person name="Pangilinan J."/>
            <person name="Park H.-J."/>
            <person name="Ramirez L."/>
            <person name="Alfaro M."/>
            <person name="Sun H."/>
            <person name="Tritt A."/>
            <person name="Yoshinaga Y."/>
            <person name="Zwiers L.-H."/>
            <person name="Turgeon B."/>
            <person name="Goodwin S."/>
            <person name="Spatafora J."/>
            <person name="Crous P."/>
            <person name="Grigoriev I."/>
        </authorList>
    </citation>
    <scope>NUCLEOTIDE SEQUENCE [LARGE SCALE GENOMIC DNA]</scope>
    <source>
        <strain evidence="3">CBS 304.66</strain>
    </source>
</reference>
<dbReference type="SMART" id="SM00829">
    <property type="entry name" value="PKS_ER"/>
    <property type="match status" value="1"/>
</dbReference>
<comment type="caution">
    <text evidence="2">The sequence shown here is derived from an EMBL/GenBank/DDBJ whole genome shotgun (WGS) entry which is preliminary data.</text>
</comment>
<name>A0A9P4K1N8_9PLEO</name>
<dbReference type="EMBL" id="ML986723">
    <property type="protein sequence ID" value="KAF2259083.1"/>
    <property type="molecule type" value="Genomic_DNA"/>
</dbReference>
<gene>
    <name evidence="2" type="ORF">CC78DRAFT_548652</name>
</gene>
<dbReference type="Proteomes" id="UP000800093">
    <property type="component" value="Unassembled WGS sequence"/>
</dbReference>
<dbReference type="AlphaFoldDB" id="A0A9P4K1N8"/>
<sequence>MLLPKTTTAWTIPATASSITDLTKKSKTIPPLGPKDVLVKITAASLNFRDLLIATRSPAYPGNHLPDLVPGSDGAGIVASAGSSSTWVGREGTPVVLHPSTWLNGDVRNLRADSILGGYGKDGTLQTYLVVNEEQVIAAPKGLTGVESSALFTAGATAWAAIRGGMDGMLDGEIGEYKGAWTDKRLKSKWMLTQGTGGFGTCDYKLITGFKIAAALGANVIVTSSSNAKLEIAKSLGATHLINYTDMPDWDEEVLRMTGGKGVDHVIELGGAKTIMKSLNTARPGGLISVIGILTEAETISGSLVPSVLYGSKIVKGCMGFSRDMSAEYVRFVEANGIKPVIAKIFGFENIIEGFEALQKQNAVGKLVVNISNE</sequence>